<dbReference type="Proteomes" id="UP000783102">
    <property type="component" value="Unassembled WGS sequence"/>
</dbReference>
<evidence type="ECO:0000259" key="2">
    <source>
        <dbReference type="Pfam" id="PF07331"/>
    </source>
</evidence>
<feature type="transmembrane region" description="Helical" evidence="1">
    <location>
        <begin position="12"/>
        <end position="29"/>
    </location>
</feature>
<dbReference type="Pfam" id="PF07331">
    <property type="entry name" value="TctB"/>
    <property type="match status" value="1"/>
</dbReference>
<evidence type="ECO:0000313" key="6">
    <source>
        <dbReference type="EMBL" id="RAZ40846.1"/>
    </source>
</evidence>
<dbReference type="OrthoDB" id="7029611at2"/>
<dbReference type="AlphaFoldDB" id="A0A2Z4JTX0"/>
<dbReference type="RefSeq" id="WP_112238681.1">
    <property type="nucleotide sequence ID" value="NZ_CBCSBS010000002.1"/>
</dbReference>
<protein>
    <submittedName>
        <fullName evidence="3">Tripartite tricarboxylate transporter TctB family protein</fullName>
    </submittedName>
</protein>
<dbReference type="InterPro" id="IPR009936">
    <property type="entry name" value="DUF1468"/>
</dbReference>
<evidence type="ECO:0000313" key="7">
    <source>
        <dbReference type="Proteomes" id="UP000248592"/>
    </source>
</evidence>
<evidence type="ECO:0000313" key="8">
    <source>
        <dbReference type="Proteomes" id="UP000251072"/>
    </source>
</evidence>
<dbReference type="Proteomes" id="UP000251072">
    <property type="component" value="Unassembled WGS sequence"/>
</dbReference>
<dbReference type="Proteomes" id="UP000762271">
    <property type="component" value="Unassembled WGS sequence"/>
</dbReference>
<evidence type="ECO:0000313" key="5">
    <source>
        <dbReference type="EMBL" id="MBT8591174.1"/>
    </source>
</evidence>
<feature type="transmembrane region" description="Helical" evidence="1">
    <location>
        <begin position="41"/>
        <end position="59"/>
    </location>
</feature>
<dbReference type="KEGG" id="poh:DPM16_06525"/>
<keyword evidence="8" id="KW-1185">Reference proteome</keyword>
<name>A0A2Z4JTX0_9BURK</name>
<evidence type="ECO:0000256" key="1">
    <source>
        <dbReference type="SAM" id="Phobius"/>
    </source>
</evidence>
<feature type="transmembrane region" description="Helical" evidence="1">
    <location>
        <begin position="79"/>
        <end position="112"/>
    </location>
</feature>
<evidence type="ECO:0000313" key="4">
    <source>
        <dbReference type="EMBL" id="MBT8551317.1"/>
    </source>
</evidence>
<dbReference type="GeneID" id="66832768"/>
<dbReference type="EMBL" id="JAANEY010000001">
    <property type="protein sequence ID" value="MBT8551317.1"/>
    <property type="molecule type" value="Genomic_DNA"/>
</dbReference>
<keyword evidence="1" id="KW-1133">Transmembrane helix</keyword>
<dbReference type="EMBL" id="QMCH01000014">
    <property type="protein sequence ID" value="RAZ40846.1"/>
    <property type="molecule type" value="Genomic_DNA"/>
</dbReference>
<gene>
    <name evidence="6" type="ORF">DP176_08610</name>
    <name evidence="5" type="ORF">G6693_04455</name>
    <name evidence="4" type="ORF">G6731_05035</name>
    <name evidence="3" type="ORF">Pas1_07670</name>
</gene>
<feature type="domain" description="DUF1468" evidence="2">
    <location>
        <begin position="11"/>
        <end position="145"/>
    </location>
</feature>
<reference evidence="7" key="1">
    <citation type="submission" date="2018-06" db="EMBL/GenBank/DDBJ databases">
        <title>Description of a new Polynucleobacter species.</title>
        <authorList>
            <person name="Hahn M.W."/>
        </authorList>
    </citation>
    <scope>NUCLEOTIDE SEQUENCE [LARGE SCALE GENOMIC DNA]</scope>
    <source>
        <strain evidence="7">MG-25-Pas1-D2</strain>
    </source>
</reference>
<dbReference type="Proteomes" id="UP000248592">
    <property type="component" value="Chromosome"/>
</dbReference>
<keyword evidence="1" id="KW-0812">Transmembrane</keyword>
<reference evidence="4" key="4">
    <citation type="journal article" date="2021" name="Genome Biol. Evol.">
        <title>Continental-Scale Gene Flow Prevents Allopatric Divergence of Pelagic Freshwater Bacteria.</title>
        <authorList>
            <person name="Hoetzinger M."/>
            <person name="Pitt A."/>
            <person name="Huemer A."/>
            <person name="Hahn M.W."/>
        </authorList>
    </citation>
    <scope>NUCLEOTIDE SEQUENCE</scope>
    <source>
        <strain evidence="5">AP-YLGG-20-G6</strain>
        <strain evidence="4">SM1-W8</strain>
    </source>
</reference>
<keyword evidence="1" id="KW-0472">Membrane</keyword>
<proteinExistence type="predicted"/>
<dbReference type="EMBL" id="JAANGI010000001">
    <property type="protein sequence ID" value="MBT8591174.1"/>
    <property type="molecule type" value="Genomic_DNA"/>
</dbReference>
<dbReference type="EMBL" id="CP030085">
    <property type="protein sequence ID" value="AWW50267.1"/>
    <property type="molecule type" value="Genomic_DNA"/>
</dbReference>
<accession>A0A2Z4JTX0</accession>
<reference evidence="3" key="3">
    <citation type="journal article" date="2019" name="Int. J. Syst. Evol. Microbiol.">
        <title>Polynucleobacter paneuropaeus sp. nov., characterized by six strains isolated from freshwater lakes located along a 3000 km north-south cross-section across Europe.</title>
        <authorList>
            <person name="Hoetzinger M."/>
            <person name="Schmidt J."/>
            <person name="Pitt A."/>
            <person name="Koll U."/>
            <person name="Lang E."/>
            <person name="Hahn M.W."/>
        </authorList>
    </citation>
    <scope>NUCLEOTIDE SEQUENCE</scope>
    <source>
        <strain evidence="3">MG-25-Pas1-D2</strain>
    </source>
</reference>
<reference evidence="6 8" key="2">
    <citation type="submission" date="2018-06" db="EMBL/GenBank/DDBJ databases">
        <title>Genome of strain Polynucleobacter sp. FUKU-NW-11.</title>
        <authorList>
            <person name="Hahn M.W."/>
        </authorList>
    </citation>
    <scope>NUCLEOTIDE SEQUENCE [LARGE SCALE GENOMIC DNA]</scope>
    <source>
        <strain evidence="6">FUKU-NW-11</strain>
        <strain evidence="8">FUKU-NW11</strain>
    </source>
</reference>
<organism evidence="3 7">
    <name type="scientific">Polynucleobacter paneuropaeus</name>
    <dbReference type="NCBI Taxonomy" id="2527775"/>
    <lineage>
        <taxon>Bacteria</taxon>
        <taxon>Pseudomonadati</taxon>
        <taxon>Pseudomonadota</taxon>
        <taxon>Betaproteobacteria</taxon>
        <taxon>Burkholderiales</taxon>
        <taxon>Burkholderiaceae</taxon>
        <taxon>Polynucleobacter</taxon>
    </lineage>
</organism>
<sequence>MEIRNQKDFGAGLMYMVVGIFFAYLASQYQMGTPAKMGPGYFPFWIGVLLAAIGLLVLIKSLSAKASIEKLPSFNWKIIFLITGSVFLYGILLPIMGFAFSILVLVFTSAYASHEFHWKGTLVNAVVLASATYLVFVQGLKLQFPLLPFFLQ</sequence>
<feature type="transmembrane region" description="Helical" evidence="1">
    <location>
        <begin position="118"/>
        <end position="137"/>
    </location>
</feature>
<evidence type="ECO:0000313" key="3">
    <source>
        <dbReference type="EMBL" id="AWW50267.1"/>
    </source>
</evidence>